<comment type="subunit">
    <text evidence="2">Monomer.</text>
</comment>
<evidence type="ECO:0000259" key="5">
    <source>
        <dbReference type="Pfam" id="PF07971"/>
    </source>
</evidence>
<dbReference type="GO" id="GO:0005829">
    <property type="term" value="C:cytosol"/>
    <property type="evidence" value="ECO:0007669"/>
    <property type="project" value="TreeGrafter"/>
</dbReference>
<dbReference type="InterPro" id="IPR014718">
    <property type="entry name" value="GH-type_carb-bd"/>
</dbReference>
<feature type="domain" description="Glycosyl hydrolase family 92 N-terminal" evidence="6">
    <location>
        <begin position="34"/>
        <end position="255"/>
    </location>
</feature>
<reference evidence="7 8" key="1">
    <citation type="submission" date="2019-03" db="EMBL/GenBank/DDBJ databases">
        <title>Single cell metagenomics reveals metabolic interactions within the superorganism composed of flagellate Streblomastix strix and complex community of Bacteroidetes bacteria on its surface.</title>
        <authorList>
            <person name="Treitli S.C."/>
            <person name="Kolisko M."/>
            <person name="Husnik F."/>
            <person name="Keeling P."/>
            <person name="Hampl V."/>
        </authorList>
    </citation>
    <scope>NUCLEOTIDE SEQUENCE [LARGE SCALE GENOMIC DNA]</scope>
    <source>
        <strain evidence="7">St1</strain>
    </source>
</reference>
<dbReference type="InterPro" id="IPR012939">
    <property type="entry name" value="Glyco_hydro_92"/>
</dbReference>
<dbReference type="GO" id="GO:0005975">
    <property type="term" value="P:carbohydrate metabolic process"/>
    <property type="evidence" value="ECO:0007669"/>
    <property type="project" value="InterPro"/>
</dbReference>
<dbReference type="Gene3D" id="2.70.98.10">
    <property type="match status" value="1"/>
</dbReference>
<dbReference type="GO" id="GO:0000224">
    <property type="term" value="F:peptide-N4-(N-acetyl-beta-glucosaminyl)asparagine amidase activity"/>
    <property type="evidence" value="ECO:0007669"/>
    <property type="project" value="TreeGrafter"/>
</dbReference>
<dbReference type="InterPro" id="IPR008928">
    <property type="entry name" value="6-hairpin_glycosidase_sf"/>
</dbReference>
<feature type="chain" id="PRO_5024439939" description="Glycoside hydrolase family 92 protein" evidence="4">
    <location>
        <begin position="24"/>
        <end position="701"/>
    </location>
</feature>
<evidence type="ECO:0000256" key="3">
    <source>
        <dbReference type="ARBA" id="ARBA00022837"/>
    </source>
</evidence>
<dbReference type="NCBIfam" id="TIGR01180">
    <property type="entry name" value="aman2_put"/>
    <property type="match status" value="1"/>
</dbReference>
<dbReference type="EMBL" id="SNRX01000016">
    <property type="protein sequence ID" value="KAA6301637.1"/>
    <property type="molecule type" value="Genomic_DNA"/>
</dbReference>
<dbReference type="Gene3D" id="1.20.1610.10">
    <property type="entry name" value="alpha-1,2-mannosidases domains"/>
    <property type="match status" value="1"/>
</dbReference>
<dbReference type="Gene3D" id="1.20.1050.60">
    <property type="entry name" value="alpha-1,2-mannosidase"/>
    <property type="match status" value="1"/>
</dbReference>
<evidence type="ECO:0008006" key="9">
    <source>
        <dbReference type="Google" id="ProtNLM"/>
    </source>
</evidence>
<keyword evidence="3" id="KW-0106">Calcium</keyword>
<dbReference type="PANTHER" id="PTHR12143:SF43">
    <property type="entry name" value="PUTATIVE-RELATED"/>
    <property type="match status" value="1"/>
</dbReference>
<feature type="signal peptide" evidence="4">
    <location>
        <begin position="1"/>
        <end position="23"/>
    </location>
</feature>
<evidence type="ECO:0000259" key="6">
    <source>
        <dbReference type="Pfam" id="PF17678"/>
    </source>
</evidence>
<dbReference type="InterPro" id="IPR050883">
    <property type="entry name" value="PNGase"/>
</dbReference>
<proteinExistence type="predicted"/>
<evidence type="ECO:0000313" key="8">
    <source>
        <dbReference type="Proteomes" id="UP000324575"/>
    </source>
</evidence>
<organism evidence="7 8">
    <name type="scientific">Candidatus Ordinivivax streblomastigis</name>
    <dbReference type="NCBI Taxonomy" id="2540710"/>
    <lineage>
        <taxon>Bacteria</taxon>
        <taxon>Pseudomonadati</taxon>
        <taxon>Bacteroidota</taxon>
        <taxon>Bacteroidia</taxon>
        <taxon>Bacteroidales</taxon>
        <taxon>Candidatus Ordinivivax</taxon>
    </lineage>
</organism>
<dbReference type="PANTHER" id="PTHR12143">
    <property type="entry name" value="PEPTIDE N-GLYCANASE PNGASE -RELATED"/>
    <property type="match status" value="1"/>
</dbReference>
<evidence type="ECO:0000256" key="1">
    <source>
        <dbReference type="ARBA" id="ARBA00001913"/>
    </source>
</evidence>
<evidence type="ECO:0000256" key="2">
    <source>
        <dbReference type="ARBA" id="ARBA00011245"/>
    </source>
</evidence>
<evidence type="ECO:0000313" key="7">
    <source>
        <dbReference type="EMBL" id="KAA6301637.1"/>
    </source>
</evidence>
<evidence type="ECO:0000256" key="4">
    <source>
        <dbReference type="SAM" id="SignalP"/>
    </source>
</evidence>
<dbReference type="Pfam" id="PF07971">
    <property type="entry name" value="Glyco_hydro_92"/>
    <property type="match status" value="1"/>
</dbReference>
<dbReference type="InterPro" id="IPR041371">
    <property type="entry name" value="GH92_N"/>
</dbReference>
<dbReference type="InterPro" id="IPR005887">
    <property type="entry name" value="GH92_a_mannosidase_put"/>
</dbReference>
<protein>
    <recommendedName>
        <fullName evidence="9">Glycoside hydrolase family 92 protein</fullName>
    </recommendedName>
</protein>
<sequence>MKKTNLTLSICLFLLPFLLPACKKETQNPSKADLVDMFMGVQGFSNCVIGPQLPHGSVNPAPHTPGGHHDGYAPDQPIRGFAQLHASGTGWGRYGQVLLSPQTGFNAGENEHDSPKSNETATPYYYAVHLNRYNITTEITPTHHCALYRLTFPESSDANVLLDMAHNIPQHIVPEVKGTFNGGEIVYNEATNTVTGWGEYAGGFGSALPYKVFFAIQPDIVLKNVTVTDQGNEALYAQLQLPENTRTVHINVGISFKSIANAQAFLEKEVGQKYFDELKTQAKEAWENVLAAIDIKGGTRDEQRLFYTALYHSFVMPRDRTGDHPQWESAAPHFDDHYCVWDTWRTKYPLMTLINESFVSRTIQSFINRFEHDSVVTPTYTSSLEWDWKQGGDDVDNIIADAFVKNVSGFDREKACELILWHAAHARNQAYLQNGWVPETGERMSCSYTMEFAYNDFCASQVARSMKRTETADALLERSGKWVNLFNPAAESHGFNGFVEPRKANGEWIAIDPATKYGSWVDYFYEGNSWVYTLFAPHQLDRLIALCGGKDTMIERLAYGFEHQLIDMENEPGFLAPFIFTHCGRPDLTAKYVNQIRDNHFSLATGYPENEDSGAMGAWYVFTSIGLFPNAGQDFYYLLPPAFDEITITRENGKKIHIKTEKTSPDAHSIQSVTLNGKVLSRPWIRHEEIASGATIIFSIH</sequence>
<dbReference type="Gene3D" id="3.30.2080.10">
    <property type="entry name" value="GH92 mannosidase domain"/>
    <property type="match status" value="1"/>
</dbReference>
<dbReference type="Pfam" id="PF17678">
    <property type="entry name" value="Glyco_hydro_92N"/>
    <property type="match status" value="1"/>
</dbReference>
<dbReference type="GO" id="GO:0006516">
    <property type="term" value="P:glycoprotein catabolic process"/>
    <property type="evidence" value="ECO:0007669"/>
    <property type="project" value="TreeGrafter"/>
</dbReference>
<dbReference type="Proteomes" id="UP000324575">
    <property type="component" value="Unassembled WGS sequence"/>
</dbReference>
<dbReference type="AlphaFoldDB" id="A0A5M8NZP5"/>
<accession>A0A5M8NZP5</accession>
<keyword evidence="4" id="KW-0732">Signal</keyword>
<gene>
    <name evidence="7" type="ORF">EZS26_002243</name>
</gene>
<dbReference type="GO" id="GO:0030246">
    <property type="term" value="F:carbohydrate binding"/>
    <property type="evidence" value="ECO:0007669"/>
    <property type="project" value="InterPro"/>
</dbReference>
<feature type="domain" description="Glycosyl hydrolase family 92" evidence="5">
    <location>
        <begin position="261"/>
        <end position="699"/>
    </location>
</feature>
<comment type="caution">
    <text evidence="7">The sequence shown here is derived from an EMBL/GenBank/DDBJ whole genome shotgun (WGS) entry which is preliminary data.</text>
</comment>
<name>A0A5M8NZP5_9BACT</name>
<dbReference type="SUPFAM" id="SSF48208">
    <property type="entry name" value="Six-hairpin glycosidases"/>
    <property type="match status" value="1"/>
</dbReference>
<comment type="cofactor">
    <cofactor evidence="1">
        <name>Ca(2+)</name>
        <dbReference type="ChEBI" id="CHEBI:29108"/>
    </cofactor>
</comment>